<dbReference type="Proteomes" id="UP000579281">
    <property type="component" value="Unassembled WGS sequence"/>
</dbReference>
<feature type="transmembrane region" description="Helical" evidence="7">
    <location>
        <begin position="246"/>
        <end position="263"/>
    </location>
</feature>
<feature type="transmembrane region" description="Helical" evidence="7">
    <location>
        <begin position="299"/>
        <end position="320"/>
    </location>
</feature>
<reference evidence="9 10" key="1">
    <citation type="submission" date="2020-08" db="EMBL/GenBank/DDBJ databases">
        <title>Genomic Encyclopedia of Type Strains, Phase IV (KMG-IV): sequencing the most valuable type-strain genomes for metagenomic binning, comparative biology and taxonomic classification.</title>
        <authorList>
            <person name="Goeker M."/>
        </authorList>
    </citation>
    <scope>NUCLEOTIDE SEQUENCE [LARGE SCALE GENOMIC DNA]</scope>
    <source>
        <strain evidence="9 10">DSM 103526</strain>
    </source>
</reference>
<feature type="transmembrane region" description="Helical" evidence="7">
    <location>
        <begin position="361"/>
        <end position="379"/>
    </location>
</feature>
<dbReference type="PANTHER" id="PTHR23514">
    <property type="entry name" value="BYPASS OF STOP CODON PROTEIN 6"/>
    <property type="match status" value="1"/>
</dbReference>
<comment type="caution">
    <text evidence="9">The sequence shown here is derived from an EMBL/GenBank/DDBJ whole genome shotgun (WGS) entry which is preliminary data.</text>
</comment>
<sequence>MEMQNKMRRMLIVLTFGLMLAQGCIDNIRGVLIPSIKEAFMVSYTSIATMMLVTTFGYILATFTGGMMTDKIGQKKVILTGFGFILIAILGISTAGIYYLFVFSMLLLGYGIGLLTIGASTLAPIIFIKNQGIMMNLMHFFYGVGATIGPRFAGGLLDAGFTWQSIYRYSLIPVGGVLVYFLLCKFPKIEEGEKEEKVSLLEILKNRRVILFSLIFGFYVASEVGLANWFATYLQYAKGMSELESASYLSLFFMIFTVGRLVGGFIAERVGYMRSIFLFVFSALCCITIGLFGGSNLTIVISIGGFFFSIIYPTVMVVLIKSFKKGLNSILGVVMTASSVINMTANWLIGRVNDMFNETVGFSMIIFFLSMVLLLLLLLKRELSHQTE</sequence>
<evidence type="ECO:0000256" key="4">
    <source>
        <dbReference type="ARBA" id="ARBA00022692"/>
    </source>
</evidence>
<dbReference type="Gene3D" id="1.20.1250.20">
    <property type="entry name" value="MFS general substrate transporter like domains"/>
    <property type="match status" value="2"/>
</dbReference>
<proteinExistence type="inferred from homology"/>
<feature type="transmembrane region" description="Helical" evidence="7">
    <location>
        <begin position="209"/>
        <end position="234"/>
    </location>
</feature>
<protein>
    <submittedName>
        <fullName evidence="9">Fucose permease</fullName>
    </submittedName>
</protein>
<dbReference type="InterPro" id="IPR011701">
    <property type="entry name" value="MFS"/>
</dbReference>
<comment type="similarity">
    <text evidence="2">Belongs to the major facilitator superfamily.</text>
</comment>
<evidence type="ECO:0000256" key="7">
    <source>
        <dbReference type="SAM" id="Phobius"/>
    </source>
</evidence>
<evidence type="ECO:0000256" key="1">
    <source>
        <dbReference type="ARBA" id="ARBA00004651"/>
    </source>
</evidence>
<dbReference type="Pfam" id="PF07690">
    <property type="entry name" value="MFS_1"/>
    <property type="match status" value="1"/>
</dbReference>
<name>A0A841L1T2_9FIRM</name>
<dbReference type="AlphaFoldDB" id="A0A841L1T2"/>
<evidence type="ECO:0000259" key="8">
    <source>
        <dbReference type="PROSITE" id="PS50850"/>
    </source>
</evidence>
<evidence type="ECO:0000256" key="3">
    <source>
        <dbReference type="ARBA" id="ARBA00022448"/>
    </source>
</evidence>
<feature type="domain" description="Major facilitator superfamily (MFS) profile" evidence="8">
    <location>
        <begin position="10"/>
        <end position="388"/>
    </location>
</feature>
<dbReference type="GO" id="GO:0005886">
    <property type="term" value="C:plasma membrane"/>
    <property type="evidence" value="ECO:0007669"/>
    <property type="project" value="UniProtKB-SubCell"/>
</dbReference>
<organism evidence="9 10">
    <name type="scientific">Anaerosolibacter carboniphilus</name>
    <dbReference type="NCBI Taxonomy" id="1417629"/>
    <lineage>
        <taxon>Bacteria</taxon>
        <taxon>Bacillati</taxon>
        <taxon>Bacillota</taxon>
        <taxon>Clostridia</taxon>
        <taxon>Peptostreptococcales</taxon>
        <taxon>Thermotaleaceae</taxon>
        <taxon>Anaerosolibacter</taxon>
    </lineage>
</organism>
<keyword evidence="3" id="KW-0813">Transport</keyword>
<evidence type="ECO:0000256" key="2">
    <source>
        <dbReference type="ARBA" id="ARBA00008335"/>
    </source>
</evidence>
<dbReference type="PROSITE" id="PS51257">
    <property type="entry name" value="PROKAR_LIPOPROTEIN"/>
    <property type="match status" value="1"/>
</dbReference>
<evidence type="ECO:0000313" key="10">
    <source>
        <dbReference type="Proteomes" id="UP000579281"/>
    </source>
</evidence>
<dbReference type="InterPro" id="IPR051788">
    <property type="entry name" value="MFS_Transporter"/>
</dbReference>
<keyword evidence="10" id="KW-1185">Reference proteome</keyword>
<feature type="transmembrane region" description="Helical" evidence="7">
    <location>
        <begin position="275"/>
        <end position="293"/>
    </location>
</feature>
<comment type="subcellular location">
    <subcellularLocation>
        <location evidence="1">Cell membrane</location>
        <topology evidence="1">Multi-pass membrane protein</topology>
    </subcellularLocation>
</comment>
<keyword evidence="5 7" id="KW-1133">Transmembrane helix</keyword>
<dbReference type="EMBL" id="JACHEN010000020">
    <property type="protein sequence ID" value="MBB6217122.1"/>
    <property type="molecule type" value="Genomic_DNA"/>
</dbReference>
<feature type="transmembrane region" description="Helical" evidence="7">
    <location>
        <begin position="77"/>
        <end position="101"/>
    </location>
</feature>
<feature type="transmembrane region" description="Helical" evidence="7">
    <location>
        <begin position="327"/>
        <end position="349"/>
    </location>
</feature>
<keyword evidence="6 7" id="KW-0472">Membrane</keyword>
<accession>A0A841L1T2</accession>
<dbReference type="SUPFAM" id="SSF103473">
    <property type="entry name" value="MFS general substrate transporter"/>
    <property type="match status" value="1"/>
</dbReference>
<gene>
    <name evidence="9" type="ORF">HNQ80_003228</name>
</gene>
<dbReference type="PANTHER" id="PTHR23514:SF3">
    <property type="entry name" value="BYPASS OF STOP CODON PROTEIN 6"/>
    <property type="match status" value="1"/>
</dbReference>
<keyword evidence="4 7" id="KW-0812">Transmembrane</keyword>
<feature type="transmembrane region" description="Helical" evidence="7">
    <location>
        <begin position="39"/>
        <end position="65"/>
    </location>
</feature>
<dbReference type="InterPro" id="IPR036259">
    <property type="entry name" value="MFS_trans_sf"/>
</dbReference>
<dbReference type="GO" id="GO:0022857">
    <property type="term" value="F:transmembrane transporter activity"/>
    <property type="evidence" value="ECO:0007669"/>
    <property type="project" value="InterPro"/>
</dbReference>
<dbReference type="InterPro" id="IPR020846">
    <property type="entry name" value="MFS_dom"/>
</dbReference>
<dbReference type="PROSITE" id="PS50850">
    <property type="entry name" value="MFS"/>
    <property type="match status" value="1"/>
</dbReference>
<dbReference type="RefSeq" id="WP_184311635.1">
    <property type="nucleotide sequence ID" value="NZ_JACHEN010000020.1"/>
</dbReference>
<evidence type="ECO:0000313" key="9">
    <source>
        <dbReference type="EMBL" id="MBB6217122.1"/>
    </source>
</evidence>
<feature type="transmembrane region" description="Helical" evidence="7">
    <location>
        <begin position="140"/>
        <end position="160"/>
    </location>
</feature>
<evidence type="ECO:0000256" key="5">
    <source>
        <dbReference type="ARBA" id="ARBA00022989"/>
    </source>
</evidence>
<feature type="transmembrane region" description="Helical" evidence="7">
    <location>
        <begin position="166"/>
        <end position="184"/>
    </location>
</feature>
<feature type="transmembrane region" description="Helical" evidence="7">
    <location>
        <begin position="107"/>
        <end position="128"/>
    </location>
</feature>
<evidence type="ECO:0000256" key="6">
    <source>
        <dbReference type="ARBA" id="ARBA00023136"/>
    </source>
</evidence>